<proteinExistence type="predicted"/>
<gene>
    <name evidence="1" type="ORF">IQ247_06535</name>
</gene>
<protein>
    <submittedName>
        <fullName evidence="1">Uncharacterized protein</fullName>
    </submittedName>
</protein>
<evidence type="ECO:0000313" key="2">
    <source>
        <dbReference type="Proteomes" id="UP000620559"/>
    </source>
</evidence>
<comment type="caution">
    <text evidence="1">The sequence shown here is derived from an EMBL/GenBank/DDBJ whole genome shotgun (WGS) entry which is preliminary data.</text>
</comment>
<dbReference type="AlphaFoldDB" id="A0A8J7EYV3"/>
<keyword evidence="2" id="KW-1185">Reference proteome</keyword>
<evidence type="ECO:0000313" key="1">
    <source>
        <dbReference type="EMBL" id="MBE9212368.1"/>
    </source>
</evidence>
<organism evidence="1 2">
    <name type="scientific">Plectonema cf. radiosum LEGE 06105</name>
    <dbReference type="NCBI Taxonomy" id="945769"/>
    <lineage>
        <taxon>Bacteria</taxon>
        <taxon>Bacillati</taxon>
        <taxon>Cyanobacteriota</taxon>
        <taxon>Cyanophyceae</taxon>
        <taxon>Oscillatoriophycideae</taxon>
        <taxon>Oscillatoriales</taxon>
        <taxon>Microcoleaceae</taxon>
        <taxon>Plectonema</taxon>
    </lineage>
</organism>
<dbReference type="RefSeq" id="WP_193918234.1">
    <property type="nucleotide sequence ID" value="NZ_JADEWL010000013.1"/>
</dbReference>
<reference evidence="1" key="1">
    <citation type="submission" date="2020-10" db="EMBL/GenBank/DDBJ databases">
        <authorList>
            <person name="Castelo-Branco R."/>
            <person name="Eusebio N."/>
            <person name="Adriana R."/>
            <person name="Vieira A."/>
            <person name="Brugerolle De Fraissinette N."/>
            <person name="Rezende De Castro R."/>
            <person name="Schneider M.P."/>
            <person name="Vasconcelos V."/>
            <person name="Leao P.N."/>
        </authorList>
    </citation>
    <scope>NUCLEOTIDE SEQUENCE</scope>
    <source>
        <strain evidence="1">LEGE 06105</strain>
    </source>
</reference>
<accession>A0A8J7EYV3</accession>
<sequence>MTTGKGKKRVKNTPVFYEQPKKRRGVWLTDYAWQGIQEKAALSKTSASEYLEQLIRGFLAG</sequence>
<dbReference type="EMBL" id="JADEWL010000013">
    <property type="protein sequence ID" value="MBE9212368.1"/>
    <property type="molecule type" value="Genomic_DNA"/>
</dbReference>
<dbReference type="Proteomes" id="UP000620559">
    <property type="component" value="Unassembled WGS sequence"/>
</dbReference>
<name>A0A8J7EYV3_9CYAN</name>